<protein>
    <submittedName>
        <fullName evidence="3">Uncharacterized protein</fullName>
    </submittedName>
</protein>
<proteinExistence type="predicted"/>
<accession>A0A7S0BYI5</accession>
<sequence>MKKISFVLLFAFLQTHSSQAAGDAEPCACAEELGFSIDCADTTAMLASLAEIQTRGCAKDCTSSECVKHYYIVQSHHDYCPEADIPQEVEDGFHDYDETCAACKIKRLFIDDAPACPVPNCEDNSGNEAYVSLIDNGCLSDCSSDTCRDHFFMLRSVHDSCEHDVLSRASEEGLHDMEVPCVSQICNQAEGADKQLVCDDHSGHDHGDGAFEWAGVFKVNDSTHKWSMQKVDGAYADPTMRLVLFSTDSIIEETIHSLEGSAETLIEGGSCMIIEDKGSMSPVTAAGSCFELHVGSGDDSMFTIDTSGISGLVVYAQHVPIEFERDQHYFKDSSGTDIEPIAQEGGGGHGHGEHGEKDGSSGATAITATGTGVLLGSLMMVV</sequence>
<evidence type="ECO:0000256" key="1">
    <source>
        <dbReference type="SAM" id="MobiDB-lite"/>
    </source>
</evidence>
<feature type="chain" id="PRO_5031554559" evidence="2">
    <location>
        <begin position="21"/>
        <end position="382"/>
    </location>
</feature>
<name>A0A7S0BYI5_9STRA</name>
<feature type="region of interest" description="Disordered" evidence="1">
    <location>
        <begin position="333"/>
        <end position="363"/>
    </location>
</feature>
<feature type="signal peptide" evidence="2">
    <location>
        <begin position="1"/>
        <end position="20"/>
    </location>
</feature>
<evidence type="ECO:0000256" key="2">
    <source>
        <dbReference type="SAM" id="SignalP"/>
    </source>
</evidence>
<keyword evidence="2" id="KW-0732">Signal</keyword>
<feature type="compositionally biased region" description="Basic and acidic residues" evidence="1">
    <location>
        <begin position="350"/>
        <end position="359"/>
    </location>
</feature>
<gene>
    <name evidence="3" type="ORF">PINE0816_LOCUS2979</name>
</gene>
<dbReference type="EMBL" id="HBEL01006215">
    <property type="protein sequence ID" value="CAD8406862.1"/>
    <property type="molecule type" value="Transcribed_RNA"/>
</dbReference>
<organism evidence="3">
    <name type="scientific">Proboscia inermis</name>
    <dbReference type="NCBI Taxonomy" id="420281"/>
    <lineage>
        <taxon>Eukaryota</taxon>
        <taxon>Sar</taxon>
        <taxon>Stramenopiles</taxon>
        <taxon>Ochrophyta</taxon>
        <taxon>Bacillariophyta</taxon>
        <taxon>Coscinodiscophyceae</taxon>
        <taxon>Rhizosoleniophycidae</taxon>
        <taxon>Rhizosoleniales</taxon>
        <taxon>Rhizosoleniaceae</taxon>
        <taxon>Proboscia</taxon>
    </lineage>
</organism>
<dbReference type="AlphaFoldDB" id="A0A7S0BYI5"/>
<reference evidence="3" key="1">
    <citation type="submission" date="2021-01" db="EMBL/GenBank/DDBJ databases">
        <authorList>
            <person name="Corre E."/>
            <person name="Pelletier E."/>
            <person name="Niang G."/>
            <person name="Scheremetjew M."/>
            <person name="Finn R."/>
            <person name="Kale V."/>
            <person name="Holt S."/>
            <person name="Cochrane G."/>
            <person name="Meng A."/>
            <person name="Brown T."/>
            <person name="Cohen L."/>
        </authorList>
    </citation>
    <scope>NUCLEOTIDE SEQUENCE</scope>
    <source>
        <strain evidence="3">CCAP1064/1</strain>
    </source>
</reference>
<evidence type="ECO:0000313" key="3">
    <source>
        <dbReference type="EMBL" id="CAD8406862.1"/>
    </source>
</evidence>